<keyword evidence="1" id="KW-0677">Repeat</keyword>
<name>A0A6J7ZIM1_PLARU</name>
<dbReference type="Gene3D" id="1.25.40.10">
    <property type="entry name" value="Tetratricopeptide repeat domain"/>
    <property type="match status" value="2"/>
</dbReference>
<evidence type="ECO:0008006" key="5">
    <source>
        <dbReference type="Google" id="ProtNLM"/>
    </source>
</evidence>
<protein>
    <recommendedName>
        <fullName evidence="5">Tetratricopeptide repeat protein</fullName>
    </recommendedName>
</protein>
<proteinExistence type="predicted"/>
<reference evidence="3" key="1">
    <citation type="submission" date="2020-05" db="EMBL/GenBank/DDBJ databases">
        <authorList>
            <consortium name="Genoscope - CEA"/>
            <person name="William W."/>
        </authorList>
    </citation>
    <scope>NUCLEOTIDE SEQUENCE [LARGE SCALE GENOMIC DNA]</scope>
    <source>
        <strain evidence="3">PCC 7821</strain>
    </source>
</reference>
<keyword evidence="2" id="KW-0802">TPR repeat</keyword>
<dbReference type="PANTHER" id="PTHR45641">
    <property type="entry name" value="TETRATRICOPEPTIDE REPEAT PROTEIN (AFU_ORTHOLOGUE AFUA_6G03870)"/>
    <property type="match status" value="1"/>
</dbReference>
<gene>
    <name evidence="3" type="ORF">PLAN_130226</name>
</gene>
<dbReference type="EMBL" id="CZCZ02000008">
    <property type="protein sequence ID" value="CAC5341691.1"/>
    <property type="molecule type" value="Genomic_DNA"/>
</dbReference>
<evidence type="ECO:0000256" key="1">
    <source>
        <dbReference type="ARBA" id="ARBA00022737"/>
    </source>
</evidence>
<keyword evidence="4" id="KW-1185">Reference proteome</keyword>
<dbReference type="InterPro" id="IPR011990">
    <property type="entry name" value="TPR-like_helical_dom_sf"/>
</dbReference>
<sequence>MNEQRLQAYLSLIQELLDCPSGEENQILNQHLELLDGAFVQVCEQKAEQLQSDGQENNAGFLRHLAQRVGAFLAQQGTGGNQQEVLQQFWQQLLKAEMESGGNEVAVHQVMLQNMGLIVPNLGDTIVQSIPGLLAQFPDQAEGVAGLIQNTCNSIQQFPYGRYAEALEIAIRGYGVVLELRADNPEKRAQTLNNLGVARRTQAEMGINPAANLDRAITAYDEAAEILRRLKLEKDLSSTLTNLGVAHQTQAQMGINPVANLEGAITAYHEAAAIRRALGLDREISSTLTNLAVAYLTQAEMGINPAANLEQAISHYQEALEILTPEAFPIDWAMTQNNLANAYNQRIHGERAANIEQAMQCYHAALRILNKESFPEEWARTYNNLGAAYSLQIRGDQRTNIDTAINCYKTALEVYSRSSYPKDWARIQNNLGTLYLKQYLISQSNES</sequence>
<dbReference type="RefSeq" id="WP_081694455.1">
    <property type="nucleotide sequence ID" value="NZ_LR812491.1"/>
</dbReference>
<dbReference type="Proteomes" id="UP000196521">
    <property type="component" value="Unassembled WGS sequence"/>
</dbReference>
<accession>A0A6J7ZIM1</accession>
<dbReference type="AlphaFoldDB" id="A0A6J7ZIM1"/>
<evidence type="ECO:0000313" key="3">
    <source>
        <dbReference type="EMBL" id="CAC5341691.1"/>
    </source>
</evidence>
<organism evidence="3 4">
    <name type="scientific">Planktothrix rubescens CCAP 1459/22</name>
    <dbReference type="NCBI Taxonomy" id="329571"/>
    <lineage>
        <taxon>Bacteria</taxon>
        <taxon>Bacillati</taxon>
        <taxon>Cyanobacteriota</taxon>
        <taxon>Cyanophyceae</taxon>
        <taxon>Oscillatoriophycideae</taxon>
        <taxon>Oscillatoriales</taxon>
        <taxon>Microcoleaceae</taxon>
        <taxon>Planktothrix</taxon>
    </lineage>
</organism>
<comment type="caution">
    <text evidence="3">The sequence shown here is derived from an EMBL/GenBank/DDBJ whole genome shotgun (WGS) entry which is preliminary data.</text>
</comment>
<evidence type="ECO:0000313" key="4">
    <source>
        <dbReference type="Proteomes" id="UP000196521"/>
    </source>
</evidence>
<dbReference type="SUPFAM" id="SSF48452">
    <property type="entry name" value="TPR-like"/>
    <property type="match status" value="2"/>
</dbReference>
<dbReference type="PANTHER" id="PTHR45641:SF19">
    <property type="entry name" value="NEPHROCYSTIN-3"/>
    <property type="match status" value="1"/>
</dbReference>
<evidence type="ECO:0000256" key="2">
    <source>
        <dbReference type="ARBA" id="ARBA00022803"/>
    </source>
</evidence>